<protein>
    <recommendedName>
        <fullName evidence="9">TRAP transporter small permease protein</fullName>
    </recommendedName>
</protein>
<evidence type="ECO:0000256" key="1">
    <source>
        <dbReference type="ARBA" id="ARBA00004429"/>
    </source>
</evidence>
<dbReference type="AlphaFoldDB" id="A0A1I5VP48"/>
<comment type="function">
    <text evidence="9">Part of the tripartite ATP-independent periplasmic (TRAP) transport system.</text>
</comment>
<dbReference type="InterPro" id="IPR007387">
    <property type="entry name" value="TRAP_DctQ"/>
</dbReference>
<feature type="transmembrane region" description="Helical" evidence="9">
    <location>
        <begin position="54"/>
        <end position="72"/>
    </location>
</feature>
<keyword evidence="6 9" id="KW-1133">Transmembrane helix</keyword>
<dbReference type="GO" id="GO:0005886">
    <property type="term" value="C:plasma membrane"/>
    <property type="evidence" value="ECO:0007669"/>
    <property type="project" value="UniProtKB-SubCell"/>
</dbReference>
<evidence type="ECO:0000256" key="6">
    <source>
        <dbReference type="ARBA" id="ARBA00022989"/>
    </source>
</evidence>
<feature type="transmembrane region" description="Helical" evidence="9">
    <location>
        <begin position="21"/>
        <end position="42"/>
    </location>
</feature>
<dbReference type="PANTHER" id="PTHR35011">
    <property type="entry name" value="2,3-DIKETO-L-GULONATE TRAP TRANSPORTER SMALL PERMEASE PROTEIN YIAM"/>
    <property type="match status" value="1"/>
</dbReference>
<organism evidence="11 12">
    <name type="scientific">Enterovibrio norvegicus DSM 15893</name>
    <dbReference type="NCBI Taxonomy" id="1121869"/>
    <lineage>
        <taxon>Bacteria</taxon>
        <taxon>Pseudomonadati</taxon>
        <taxon>Pseudomonadota</taxon>
        <taxon>Gammaproteobacteria</taxon>
        <taxon>Vibrionales</taxon>
        <taxon>Vibrionaceae</taxon>
        <taxon>Enterovibrio</taxon>
    </lineage>
</organism>
<evidence type="ECO:0000256" key="5">
    <source>
        <dbReference type="ARBA" id="ARBA00022692"/>
    </source>
</evidence>
<sequence>MGCQGESSTMFRIIEKYFEPTIIVTSLFAIIVLVFADVIARFAFSTSIVIANEIARLCFVYLIYFGISYAIREHRHMRVTYFVDKFSQKKKRIVMFISESIFLIYSVTVCYLGVQITQQAIERGKTLSATQWSTSVLYAAIIFSGLLCSLRLLYSLYQIGVRSDLSLYNSEEKPS</sequence>
<reference evidence="11 12" key="1">
    <citation type="submission" date="2016-10" db="EMBL/GenBank/DDBJ databases">
        <authorList>
            <person name="de Groot N.N."/>
        </authorList>
    </citation>
    <scope>NUCLEOTIDE SEQUENCE [LARGE SCALE GENOMIC DNA]</scope>
    <source>
        <strain evidence="11 12">DSM 15893</strain>
    </source>
</reference>
<evidence type="ECO:0000256" key="4">
    <source>
        <dbReference type="ARBA" id="ARBA00022519"/>
    </source>
</evidence>
<keyword evidence="2 9" id="KW-0813">Transport</keyword>
<feature type="transmembrane region" description="Helical" evidence="9">
    <location>
        <begin position="93"/>
        <end position="116"/>
    </location>
</feature>
<dbReference type="EMBL" id="FOWR01000040">
    <property type="protein sequence ID" value="SFQ09328.1"/>
    <property type="molecule type" value="Genomic_DNA"/>
</dbReference>
<dbReference type="STRING" id="1121869.SAMN03084138_04018"/>
<keyword evidence="5 9" id="KW-0812">Transmembrane</keyword>
<keyword evidence="7 9" id="KW-0472">Membrane</keyword>
<proteinExistence type="inferred from homology"/>
<evidence type="ECO:0000256" key="2">
    <source>
        <dbReference type="ARBA" id="ARBA00022448"/>
    </source>
</evidence>
<gene>
    <name evidence="11" type="ORF">SAMN03084138_04018</name>
</gene>
<feature type="domain" description="Tripartite ATP-independent periplasmic transporters DctQ component" evidence="10">
    <location>
        <begin position="30"/>
        <end position="158"/>
    </location>
</feature>
<dbReference type="GO" id="GO:0015740">
    <property type="term" value="P:C4-dicarboxylate transport"/>
    <property type="evidence" value="ECO:0007669"/>
    <property type="project" value="TreeGrafter"/>
</dbReference>
<evidence type="ECO:0000259" key="10">
    <source>
        <dbReference type="Pfam" id="PF04290"/>
    </source>
</evidence>
<dbReference type="Pfam" id="PF04290">
    <property type="entry name" value="DctQ"/>
    <property type="match status" value="1"/>
</dbReference>
<name>A0A1I5VP48_9GAMM</name>
<comment type="similarity">
    <text evidence="8 9">Belongs to the TRAP transporter small permease family.</text>
</comment>
<evidence type="ECO:0000256" key="7">
    <source>
        <dbReference type="ARBA" id="ARBA00023136"/>
    </source>
</evidence>
<evidence type="ECO:0000313" key="11">
    <source>
        <dbReference type="EMBL" id="SFQ09328.1"/>
    </source>
</evidence>
<feature type="transmembrane region" description="Helical" evidence="9">
    <location>
        <begin position="136"/>
        <end position="154"/>
    </location>
</feature>
<evidence type="ECO:0000256" key="8">
    <source>
        <dbReference type="ARBA" id="ARBA00038436"/>
    </source>
</evidence>
<comment type="subunit">
    <text evidence="9">The complex comprises the extracytoplasmic solute receptor protein and the two transmembrane proteins.</text>
</comment>
<dbReference type="PANTHER" id="PTHR35011:SF2">
    <property type="entry name" value="2,3-DIKETO-L-GULONATE TRAP TRANSPORTER SMALL PERMEASE PROTEIN YIAM"/>
    <property type="match status" value="1"/>
</dbReference>
<comment type="subcellular location">
    <subcellularLocation>
        <location evidence="1 9">Cell inner membrane</location>
        <topology evidence="1 9">Multi-pass membrane protein</topology>
    </subcellularLocation>
</comment>
<keyword evidence="4 9" id="KW-0997">Cell inner membrane</keyword>
<evidence type="ECO:0000256" key="9">
    <source>
        <dbReference type="RuleBase" id="RU369079"/>
    </source>
</evidence>
<evidence type="ECO:0000256" key="3">
    <source>
        <dbReference type="ARBA" id="ARBA00022475"/>
    </source>
</evidence>
<dbReference type="Proteomes" id="UP000182692">
    <property type="component" value="Unassembled WGS sequence"/>
</dbReference>
<evidence type="ECO:0000313" key="12">
    <source>
        <dbReference type="Proteomes" id="UP000182692"/>
    </source>
</evidence>
<dbReference type="GO" id="GO:0022857">
    <property type="term" value="F:transmembrane transporter activity"/>
    <property type="evidence" value="ECO:0007669"/>
    <property type="project" value="UniProtKB-UniRule"/>
</dbReference>
<keyword evidence="3" id="KW-1003">Cell membrane</keyword>
<dbReference type="InterPro" id="IPR055348">
    <property type="entry name" value="DctQ"/>
</dbReference>
<accession>A0A1I5VP48</accession>